<dbReference type="CDD" id="cd03216">
    <property type="entry name" value="ABC_Carb_Monos_I"/>
    <property type="match status" value="1"/>
</dbReference>
<evidence type="ECO:0000256" key="2">
    <source>
        <dbReference type="ARBA" id="ARBA00022448"/>
    </source>
</evidence>
<sequence>MTQTDAPPDTGAGTGTATSAGADPASDPGVEPVVEMRDISITFGTVKALSDVAVRLYPGEVHALMGENGAGKSTLIKALTGVYSIDAGTILVGGQPQEFGSPAAAQAAGISTVYQEVNLVPNLTVAENMMLGREPRRLGMIDHRAMNRQAGATLERLGLEVDPRSTLGDHPIAVQQLVAIARAVDVEARVLILDEPTSSLDADEVEKLFEVMRRLRADGVAIVFVSHFLDQIYAIADRMTVLRNGRLVEERMVATTTQLELVQLMIGRDLAVLDELDRDPAGDADRGTPLLTAVGLGRRGSLEATDLELYEGEVIGVAGLLGSGRTELARLLFGADTADEGALETRSSRRRWRSPRHAIDRKIAFSSEDRKGEGVIADLSVADNMLLALQASRGWLRPIPQAVRTQLVAEYIEALDIRPADPHALMRNLSGGNQQKVLLARWLITKPDLLILDEPTRGIDIGAKTQIQALVADLASKGMGVVFISAELEEVLRLSDRLVVMRDRRKIAERRNDGVSVSDVLEIIAGEARSEEEAARA</sequence>
<evidence type="ECO:0000256" key="4">
    <source>
        <dbReference type="ARBA" id="ARBA00022737"/>
    </source>
</evidence>
<evidence type="ECO:0000256" key="7">
    <source>
        <dbReference type="ARBA" id="ARBA00022967"/>
    </source>
</evidence>
<feature type="domain" description="ABC transporter" evidence="10">
    <location>
        <begin position="285"/>
        <end position="528"/>
    </location>
</feature>
<dbReference type="Pfam" id="PF00005">
    <property type="entry name" value="ABC_tran"/>
    <property type="match status" value="2"/>
</dbReference>
<comment type="subcellular location">
    <subcellularLocation>
        <location evidence="1">Cell membrane</location>
        <topology evidence="1">Peripheral membrane protein</topology>
    </subcellularLocation>
</comment>
<feature type="domain" description="ABC transporter" evidence="10">
    <location>
        <begin position="34"/>
        <end position="269"/>
    </location>
</feature>
<reference evidence="11" key="1">
    <citation type="submission" date="2023-07" db="EMBL/GenBank/DDBJ databases">
        <title>Functional and genomic diversity of the sorghum phyllosphere microbiome.</title>
        <authorList>
            <person name="Shade A."/>
        </authorList>
    </citation>
    <scope>NUCLEOTIDE SEQUENCE</scope>
    <source>
        <strain evidence="11">SORGH_AS_1067</strain>
    </source>
</reference>
<dbReference type="EMBL" id="JAUTAN010000001">
    <property type="protein sequence ID" value="MDQ1102801.1"/>
    <property type="molecule type" value="Genomic_DNA"/>
</dbReference>
<dbReference type="PANTHER" id="PTHR43790">
    <property type="entry name" value="CARBOHYDRATE TRANSPORT ATP-BINDING PROTEIN MG119-RELATED"/>
    <property type="match status" value="1"/>
</dbReference>
<keyword evidence="8" id="KW-0472">Membrane</keyword>
<evidence type="ECO:0000313" key="12">
    <source>
        <dbReference type="Proteomes" id="UP001239215"/>
    </source>
</evidence>
<dbReference type="InterPro" id="IPR003593">
    <property type="entry name" value="AAA+_ATPase"/>
</dbReference>
<accession>A0AAJ1WZK2</accession>
<feature type="region of interest" description="Disordered" evidence="9">
    <location>
        <begin position="1"/>
        <end position="30"/>
    </location>
</feature>
<gene>
    <name evidence="11" type="ORF">QE405_000085</name>
</gene>
<dbReference type="PROSITE" id="PS50893">
    <property type="entry name" value="ABC_TRANSPORTER_2"/>
    <property type="match status" value="2"/>
</dbReference>
<name>A0AAJ1WZK2_9ACTN</name>
<dbReference type="InterPro" id="IPR027417">
    <property type="entry name" value="P-loop_NTPase"/>
</dbReference>
<keyword evidence="7" id="KW-1278">Translocase</keyword>
<feature type="compositionally biased region" description="Low complexity" evidence="9">
    <location>
        <begin position="1"/>
        <end position="28"/>
    </location>
</feature>
<evidence type="ECO:0000256" key="9">
    <source>
        <dbReference type="SAM" id="MobiDB-lite"/>
    </source>
</evidence>
<dbReference type="InterPro" id="IPR050107">
    <property type="entry name" value="ABC_carbohydrate_import_ATPase"/>
</dbReference>
<proteinExistence type="predicted"/>
<protein>
    <submittedName>
        <fullName evidence="11">Monosaccharide-transporting ATPase</fullName>
    </submittedName>
</protein>
<dbReference type="GO" id="GO:0005886">
    <property type="term" value="C:plasma membrane"/>
    <property type="evidence" value="ECO:0007669"/>
    <property type="project" value="UniProtKB-SubCell"/>
</dbReference>
<keyword evidence="3" id="KW-1003">Cell membrane</keyword>
<keyword evidence="6" id="KW-0067">ATP-binding</keyword>
<dbReference type="InterPro" id="IPR017871">
    <property type="entry name" value="ABC_transporter-like_CS"/>
</dbReference>
<comment type="caution">
    <text evidence="11">The sequence shown here is derived from an EMBL/GenBank/DDBJ whole genome shotgun (WGS) entry which is preliminary data.</text>
</comment>
<evidence type="ECO:0000256" key="1">
    <source>
        <dbReference type="ARBA" id="ARBA00004202"/>
    </source>
</evidence>
<dbReference type="SUPFAM" id="SSF52540">
    <property type="entry name" value="P-loop containing nucleoside triphosphate hydrolases"/>
    <property type="match status" value="2"/>
</dbReference>
<dbReference type="CDD" id="cd03215">
    <property type="entry name" value="ABC_Carb_Monos_II"/>
    <property type="match status" value="1"/>
</dbReference>
<evidence type="ECO:0000259" key="10">
    <source>
        <dbReference type="PROSITE" id="PS50893"/>
    </source>
</evidence>
<dbReference type="Gene3D" id="3.40.50.300">
    <property type="entry name" value="P-loop containing nucleotide triphosphate hydrolases"/>
    <property type="match status" value="2"/>
</dbReference>
<keyword evidence="4" id="KW-0677">Repeat</keyword>
<dbReference type="PROSITE" id="PS00211">
    <property type="entry name" value="ABC_TRANSPORTER_1"/>
    <property type="match status" value="1"/>
</dbReference>
<keyword evidence="2" id="KW-0813">Transport</keyword>
<evidence type="ECO:0000256" key="6">
    <source>
        <dbReference type="ARBA" id="ARBA00022840"/>
    </source>
</evidence>
<evidence type="ECO:0000313" key="11">
    <source>
        <dbReference type="EMBL" id="MDQ1102801.1"/>
    </source>
</evidence>
<organism evidence="11 12">
    <name type="scientific">Nocardioides zeae</name>
    <dbReference type="NCBI Taxonomy" id="1457234"/>
    <lineage>
        <taxon>Bacteria</taxon>
        <taxon>Bacillati</taxon>
        <taxon>Actinomycetota</taxon>
        <taxon>Actinomycetes</taxon>
        <taxon>Propionibacteriales</taxon>
        <taxon>Nocardioidaceae</taxon>
        <taxon>Nocardioides</taxon>
    </lineage>
</organism>
<dbReference type="RefSeq" id="WP_307198260.1">
    <property type="nucleotide sequence ID" value="NZ_JAUTAN010000001.1"/>
</dbReference>
<dbReference type="AlphaFoldDB" id="A0AAJ1WZK2"/>
<evidence type="ECO:0000256" key="8">
    <source>
        <dbReference type="ARBA" id="ARBA00023136"/>
    </source>
</evidence>
<dbReference type="FunFam" id="3.40.50.300:FF:000127">
    <property type="entry name" value="Ribose import ATP-binding protein RbsA"/>
    <property type="match status" value="1"/>
</dbReference>
<dbReference type="InterPro" id="IPR003439">
    <property type="entry name" value="ABC_transporter-like_ATP-bd"/>
</dbReference>
<dbReference type="GO" id="GO:0005524">
    <property type="term" value="F:ATP binding"/>
    <property type="evidence" value="ECO:0007669"/>
    <property type="project" value="UniProtKB-KW"/>
</dbReference>
<dbReference type="PANTHER" id="PTHR43790:SF9">
    <property type="entry name" value="GALACTOFURANOSE TRANSPORTER ATP-BINDING PROTEIN YTFR"/>
    <property type="match status" value="1"/>
</dbReference>
<dbReference type="Proteomes" id="UP001239215">
    <property type="component" value="Unassembled WGS sequence"/>
</dbReference>
<dbReference type="SMART" id="SM00382">
    <property type="entry name" value="AAA"/>
    <property type="match status" value="2"/>
</dbReference>
<evidence type="ECO:0000256" key="5">
    <source>
        <dbReference type="ARBA" id="ARBA00022741"/>
    </source>
</evidence>
<keyword evidence="5" id="KW-0547">Nucleotide-binding</keyword>
<evidence type="ECO:0000256" key="3">
    <source>
        <dbReference type="ARBA" id="ARBA00022475"/>
    </source>
</evidence>
<dbReference type="GO" id="GO:0016887">
    <property type="term" value="F:ATP hydrolysis activity"/>
    <property type="evidence" value="ECO:0007669"/>
    <property type="project" value="InterPro"/>
</dbReference>